<proteinExistence type="predicted"/>
<protein>
    <submittedName>
        <fullName evidence="1">Uncharacterized protein</fullName>
    </submittedName>
</protein>
<dbReference type="EMBL" id="JARKNE010000008">
    <property type="protein sequence ID" value="KAK5811818.1"/>
    <property type="molecule type" value="Genomic_DNA"/>
</dbReference>
<reference evidence="1 2" key="1">
    <citation type="submission" date="2023-03" db="EMBL/GenBank/DDBJ databases">
        <title>WGS of Gossypium arboreum.</title>
        <authorList>
            <person name="Yu D."/>
        </authorList>
    </citation>
    <scope>NUCLEOTIDE SEQUENCE [LARGE SCALE GENOMIC DNA]</scope>
    <source>
        <tissue evidence="1">Leaf</tissue>
    </source>
</reference>
<organism evidence="1 2">
    <name type="scientific">Gossypium arboreum</name>
    <name type="common">Tree cotton</name>
    <name type="synonym">Gossypium nanking</name>
    <dbReference type="NCBI Taxonomy" id="29729"/>
    <lineage>
        <taxon>Eukaryota</taxon>
        <taxon>Viridiplantae</taxon>
        <taxon>Streptophyta</taxon>
        <taxon>Embryophyta</taxon>
        <taxon>Tracheophyta</taxon>
        <taxon>Spermatophyta</taxon>
        <taxon>Magnoliopsida</taxon>
        <taxon>eudicotyledons</taxon>
        <taxon>Gunneridae</taxon>
        <taxon>Pentapetalae</taxon>
        <taxon>rosids</taxon>
        <taxon>malvids</taxon>
        <taxon>Malvales</taxon>
        <taxon>Malvaceae</taxon>
        <taxon>Malvoideae</taxon>
        <taxon>Gossypium</taxon>
    </lineage>
</organism>
<name>A0ABR0NZY4_GOSAR</name>
<dbReference type="Proteomes" id="UP001358586">
    <property type="component" value="Chromosome 8"/>
</dbReference>
<evidence type="ECO:0000313" key="1">
    <source>
        <dbReference type="EMBL" id="KAK5811818.1"/>
    </source>
</evidence>
<sequence>MVTNRFGLQGTTISTTRFLLRSDFNEEDVQMEPVGGGDTGGMRCEDACGAGPKTIAVLEAAGSCCGTGDLGFLPKIS</sequence>
<keyword evidence="2" id="KW-1185">Reference proteome</keyword>
<accession>A0ABR0NZY4</accession>
<gene>
    <name evidence="1" type="ORF">PVK06_027191</name>
</gene>
<evidence type="ECO:0000313" key="2">
    <source>
        <dbReference type="Proteomes" id="UP001358586"/>
    </source>
</evidence>
<comment type="caution">
    <text evidence="1">The sequence shown here is derived from an EMBL/GenBank/DDBJ whole genome shotgun (WGS) entry which is preliminary data.</text>
</comment>